<dbReference type="InterPro" id="IPR029787">
    <property type="entry name" value="Nucleotide_cyclase"/>
</dbReference>
<dbReference type="PROSITE" id="PS50887">
    <property type="entry name" value="GGDEF"/>
    <property type="match status" value="1"/>
</dbReference>
<reference evidence="3 4" key="1">
    <citation type="journal article" date="2015" name="Genome Announc.">
        <title>Expanding the biotechnology potential of lactobacilli through comparative genomics of 213 strains and associated genera.</title>
        <authorList>
            <person name="Sun Z."/>
            <person name="Harris H.M."/>
            <person name="McCann A."/>
            <person name="Guo C."/>
            <person name="Argimon S."/>
            <person name="Zhang W."/>
            <person name="Yang X."/>
            <person name="Jeffery I.B."/>
            <person name="Cooney J.C."/>
            <person name="Kagawa T.F."/>
            <person name="Liu W."/>
            <person name="Song Y."/>
            <person name="Salvetti E."/>
            <person name="Wrobel A."/>
            <person name="Rasinkangas P."/>
            <person name="Parkhill J."/>
            <person name="Rea M.C."/>
            <person name="O'Sullivan O."/>
            <person name="Ritari J."/>
            <person name="Douillard F.P."/>
            <person name="Paul Ross R."/>
            <person name="Yang R."/>
            <person name="Briner A.E."/>
            <person name="Felis G.E."/>
            <person name="de Vos W.M."/>
            <person name="Barrangou R."/>
            <person name="Klaenhammer T.R."/>
            <person name="Caufield P.W."/>
            <person name="Cui Y."/>
            <person name="Zhang H."/>
            <person name="O'Toole P.W."/>
        </authorList>
    </citation>
    <scope>NUCLEOTIDE SEQUENCE [LARGE SCALE GENOMIC DNA]</scope>
    <source>
        <strain evidence="3 4">DSM 16634</strain>
    </source>
</reference>
<dbReference type="PANTHER" id="PTHR45138">
    <property type="entry name" value="REGULATORY COMPONENTS OF SENSORY TRANSDUCTION SYSTEM"/>
    <property type="match status" value="1"/>
</dbReference>
<dbReference type="Gene3D" id="3.30.70.270">
    <property type="match status" value="1"/>
</dbReference>
<dbReference type="GO" id="GO:0043709">
    <property type="term" value="P:cell adhesion involved in single-species biofilm formation"/>
    <property type="evidence" value="ECO:0007669"/>
    <property type="project" value="TreeGrafter"/>
</dbReference>
<feature type="transmembrane region" description="Helical" evidence="1">
    <location>
        <begin position="6"/>
        <end position="27"/>
    </location>
</feature>
<dbReference type="PANTHER" id="PTHR45138:SF9">
    <property type="entry name" value="DIGUANYLATE CYCLASE DGCM-RELATED"/>
    <property type="match status" value="1"/>
</dbReference>
<keyword evidence="1" id="KW-1133">Transmembrane helix</keyword>
<dbReference type="STRING" id="1423724.FC32_GL001856"/>
<dbReference type="SUPFAM" id="SSF55073">
    <property type="entry name" value="Nucleotide cyclase"/>
    <property type="match status" value="1"/>
</dbReference>
<dbReference type="GO" id="GO:0052621">
    <property type="term" value="F:diguanylate cyclase activity"/>
    <property type="evidence" value="ECO:0007669"/>
    <property type="project" value="TreeGrafter"/>
</dbReference>
<feature type="domain" description="GGDEF" evidence="2">
    <location>
        <begin position="231"/>
        <end position="368"/>
    </location>
</feature>
<feature type="transmembrane region" description="Helical" evidence="1">
    <location>
        <begin position="141"/>
        <end position="160"/>
    </location>
</feature>
<organism evidence="3 4">
    <name type="scientific">Ligilactobacillus apodemi DSM 16634 = JCM 16172</name>
    <dbReference type="NCBI Taxonomy" id="1423724"/>
    <lineage>
        <taxon>Bacteria</taxon>
        <taxon>Bacillati</taxon>
        <taxon>Bacillota</taxon>
        <taxon>Bacilli</taxon>
        <taxon>Lactobacillales</taxon>
        <taxon>Lactobacillaceae</taxon>
        <taxon>Ligilactobacillus</taxon>
    </lineage>
</organism>
<accession>A0A0R1U6A0</accession>
<gene>
    <name evidence="3" type="ORF">FC32_GL001856</name>
</gene>
<dbReference type="eggNOG" id="COG3706">
    <property type="taxonomic scope" value="Bacteria"/>
</dbReference>
<keyword evidence="1" id="KW-0812">Transmembrane</keyword>
<evidence type="ECO:0000259" key="2">
    <source>
        <dbReference type="PROSITE" id="PS50887"/>
    </source>
</evidence>
<comment type="caution">
    <text evidence="3">The sequence shown here is derived from an EMBL/GenBank/DDBJ whole genome shotgun (WGS) entry which is preliminary data.</text>
</comment>
<feature type="transmembrane region" description="Helical" evidence="1">
    <location>
        <begin position="63"/>
        <end position="80"/>
    </location>
</feature>
<keyword evidence="1" id="KW-0472">Membrane</keyword>
<dbReference type="CDD" id="cd01949">
    <property type="entry name" value="GGDEF"/>
    <property type="match status" value="1"/>
</dbReference>
<dbReference type="InterPro" id="IPR050469">
    <property type="entry name" value="Diguanylate_Cyclase"/>
</dbReference>
<dbReference type="PATRIC" id="fig|1423724.4.peg.1935"/>
<feature type="transmembrane region" description="Helical" evidence="1">
    <location>
        <begin position="85"/>
        <end position="103"/>
    </location>
</feature>
<keyword evidence="4" id="KW-1185">Reference proteome</keyword>
<proteinExistence type="predicted"/>
<protein>
    <submittedName>
        <fullName evidence="3">Response regulator</fullName>
    </submittedName>
</protein>
<evidence type="ECO:0000256" key="1">
    <source>
        <dbReference type="SAM" id="Phobius"/>
    </source>
</evidence>
<dbReference type="GO" id="GO:1902201">
    <property type="term" value="P:negative regulation of bacterial-type flagellum-dependent cell motility"/>
    <property type="evidence" value="ECO:0007669"/>
    <property type="project" value="TreeGrafter"/>
</dbReference>
<feature type="transmembrane region" description="Helical" evidence="1">
    <location>
        <begin position="39"/>
        <end position="57"/>
    </location>
</feature>
<dbReference type="InterPro" id="IPR000160">
    <property type="entry name" value="GGDEF_dom"/>
</dbReference>
<dbReference type="Proteomes" id="UP000051324">
    <property type="component" value="Unassembled WGS sequence"/>
</dbReference>
<dbReference type="InterPro" id="IPR043128">
    <property type="entry name" value="Rev_trsase/Diguanyl_cyclase"/>
</dbReference>
<dbReference type="NCBIfam" id="TIGR00254">
    <property type="entry name" value="GGDEF"/>
    <property type="match status" value="1"/>
</dbReference>
<evidence type="ECO:0000313" key="3">
    <source>
        <dbReference type="EMBL" id="KRL86581.1"/>
    </source>
</evidence>
<evidence type="ECO:0000313" key="4">
    <source>
        <dbReference type="Proteomes" id="UP000051324"/>
    </source>
</evidence>
<name>A0A0R1U6A0_9LACO</name>
<dbReference type="SMART" id="SM00267">
    <property type="entry name" value="GGDEF"/>
    <property type="match status" value="1"/>
</dbReference>
<dbReference type="GO" id="GO:0005886">
    <property type="term" value="C:plasma membrane"/>
    <property type="evidence" value="ECO:0007669"/>
    <property type="project" value="TreeGrafter"/>
</dbReference>
<feature type="transmembrane region" description="Helical" evidence="1">
    <location>
        <begin position="166"/>
        <end position="186"/>
    </location>
</feature>
<dbReference type="EMBL" id="AZFT01000025">
    <property type="protein sequence ID" value="KRL86581.1"/>
    <property type="molecule type" value="Genomic_DNA"/>
</dbReference>
<dbReference type="AlphaFoldDB" id="A0A0R1U6A0"/>
<sequence>MEQMYEFVIMVIVLPIVITSVFLGKLLFHDFLLAQNLGWAAYLMAAIVYCVQEYFVLKLSLETIGYVYFQYAIAVSVFFLGKKWFGHMLLVLSPLLLAIFFYVNDLVSLAQVDRCLIEMFLLFGCCLLLKRYLHSQIGLGVAMILMTSFTPLIECGLYGINFDTDLMTLSLLCLGTSVLMCLEFAYHNYSLHQQKKYAAIEYSSRHDKLTGLLNYAAFSEQLENFKLEKNTPVVICALDLDSFKQVNDTYGHLEGNNVLRYFGNFLTTSCSKYFGENSKIYRFGGEEFCVIIYGFSAKQCLKRFNKIEKELEKSSFTTGYKQMINLSFSGGISQVKKYTDLHSAVRRADVSLYSAKAEGRAHVCLDPLLFS</sequence>
<dbReference type="Pfam" id="PF00990">
    <property type="entry name" value="GGDEF"/>
    <property type="match status" value="1"/>
</dbReference>